<name>A0A2U3BB05_9VIBR</name>
<keyword evidence="3" id="KW-1185">Reference proteome</keyword>
<dbReference type="FunFam" id="2.30.30.140:FF:000022">
    <property type="entry name" value="Hydrogenase assembly chaperone HybG"/>
    <property type="match status" value="1"/>
</dbReference>
<dbReference type="PANTHER" id="PTHR35177">
    <property type="entry name" value="HYDROGENASE MATURATION FACTOR HYBG"/>
    <property type="match status" value="1"/>
</dbReference>
<dbReference type="Proteomes" id="UP000245362">
    <property type="component" value="Unassembled WGS sequence"/>
</dbReference>
<evidence type="ECO:0008006" key="4">
    <source>
        <dbReference type="Google" id="ProtNLM"/>
    </source>
</evidence>
<dbReference type="GO" id="GO:0051604">
    <property type="term" value="P:protein maturation"/>
    <property type="evidence" value="ECO:0007669"/>
    <property type="project" value="TreeGrafter"/>
</dbReference>
<dbReference type="EMBL" id="QFWT01000003">
    <property type="protein sequence ID" value="PWI33968.1"/>
    <property type="molecule type" value="Genomic_DNA"/>
</dbReference>
<dbReference type="RefSeq" id="WP_109319220.1">
    <property type="nucleotide sequence ID" value="NZ_QFWT01000003.1"/>
</dbReference>
<accession>A0A2U3BB05</accession>
<protein>
    <recommendedName>
        <fullName evidence="4">HypC/HybG/HupF family hydrogenase formation chaperone</fullName>
    </recommendedName>
</protein>
<dbReference type="Gene3D" id="2.30.30.140">
    <property type="match status" value="1"/>
</dbReference>
<dbReference type="SUPFAM" id="SSF159127">
    <property type="entry name" value="HupF/HypC-like"/>
    <property type="match status" value="1"/>
</dbReference>
<dbReference type="PROSITE" id="PS01097">
    <property type="entry name" value="HUPF_HYPC"/>
    <property type="match status" value="1"/>
</dbReference>
<organism evidence="2 3">
    <name type="scientific">Vibrio albus</name>
    <dbReference type="NCBI Taxonomy" id="2200953"/>
    <lineage>
        <taxon>Bacteria</taxon>
        <taxon>Pseudomonadati</taxon>
        <taxon>Pseudomonadota</taxon>
        <taxon>Gammaproteobacteria</taxon>
        <taxon>Vibrionales</taxon>
        <taxon>Vibrionaceae</taxon>
        <taxon>Vibrio</taxon>
    </lineage>
</organism>
<dbReference type="InterPro" id="IPR019812">
    <property type="entry name" value="Hydgase_assmbl_chp_CS"/>
</dbReference>
<reference evidence="2 3" key="1">
    <citation type="submission" date="2018-05" db="EMBL/GenBank/DDBJ databases">
        <title>Vibrio limimaris sp. nov., isolated from marine sediment.</title>
        <authorList>
            <person name="Li C.-M."/>
        </authorList>
    </citation>
    <scope>NUCLEOTIDE SEQUENCE [LARGE SCALE GENOMIC DNA]</scope>
    <source>
        <strain evidence="2 3">E4404</strain>
    </source>
</reference>
<proteinExistence type="inferred from homology"/>
<evidence type="ECO:0000256" key="1">
    <source>
        <dbReference type="ARBA" id="ARBA00006018"/>
    </source>
</evidence>
<dbReference type="OrthoDB" id="9806017at2"/>
<dbReference type="NCBIfam" id="TIGR00074">
    <property type="entry name" value="hypC_hupF"/>
    <property type="match status" value="1"/>
</dbReference>
<dbReference type="InterPro" id="IPR001109">
    <property type="entry name" value="Hydrogenase_HupF/HypC"/>
</dbReference>
<dbReference type="AlphaFoldDB" id="A0A2U3BB05"/>
<gene>
    <name evidence="2" type="ORF">DI392_07150</name>
</gene>
<dbReference type="GO" id="GO:1902670">
    <property type="term" value="F:carbon dioxide binding"/>
    <property type="evidence" value="ECO:0007669"/>
    <property type="project" value="TreeGrafter"/>
</dbReference>
<dbReference type="PRINTS" id="PR00445">
    <property type="entry name" value="HUPFHYPC"/>
</dbReference>
<dbReference type="PANTHER" id="PTHR35177:SF2">
    <property type="entry name" value="HYDROGENASE MATURATION FACTOR HYBG"/>
    <property type="match status" value="1"/>
</dbReference>
<evidence type="ECO:0000313" key="2">
    <source>
        <dbReference type="EMBL" id="PWI33968.1"/>
    </source>
</evidence>
<dbReference type="Pfam" id="PF01455">
    <property type="entry name" value="HupF_HypC"/>
    <property type="match status" value="1"/>
</dbReference>
<comment type="caution">
    <text evidence="2">The sequence shown here is derived from an EMBL/GenBank/DDBJ whole genome shotgun (WGS) entry which is preliminary data.</text>
</comment>
<dbReference type="GO" id="GO:0005506">
    <property type="term" value="F:iron ion binding"/>
    <property type="evidence" value="ECO:0007669"/>
    <property type="project" value="TreeGrafter"/>
</dbReference>
<comment type="similarity">
    <text evidence="1">Belongs to the HupF/HypC family.</text>
</comment>
<evidence type="ECO:0000313" key="3">
    <source>
        <dbReference type="Proteomes" id="UP000245362"/>
    </source>
</evidence>
<sequence length="85" mass="9236">MCLGIPGKVIEITDADGLMGTVDIGGVRREINLACVTETRPEALLNRWVLIHVGFALCVIDEEQARATLDTLEAMQDLEQQGAKV</sequence>